<reference evidence="2 3" key="1">
    <citation type="journal article" date="2021" name="Elife">
        <title>Chloroplast acquisition without the gene transfer in kleptoplastic sea slugs, Plakobranchus ocellatus.</title>
        <authorList>
            <person name="Maeda T."/>
            <person name="Takahashi S."/>
            <person name="Yoshida T."/>
            <person name="Shimamura S."/>
            <person name="Takaki Y."/>
            <person name="Nagai Y."/>
            <person name="Toyoda A."/>
            <person name="Suzuki Y."/>
            <person name="Arimoto A."/>
            <person name="Ishii H."/>
            <person name="Satoh N."/>
            <person name="Nishiyama T."/>
            <person name="Hasebe M."/>
            <person name="Maruyama T."/>
            <person name="Minagawa J."/>
            <person name="Obokata J."/>
            <person name="Shigenobu S."/>
        </authorList>
    </citation>
    <scope>NUCLEOTIDE SEQUENCE [LARGE SCALE GENOMIC DNA]</scope>
</reference>
<sequence>MVDPQTSSINGKDARAKLPKLPKFKNENYDLDSKMKKFERLPAMSQRPQQKWASSLSALLNRRTLDCYRQPPRAQALDYDKVEKALMKRYDLTEDGFGCQRRF</sequence>
<keyword evidence="2" id="KW-0548">Nucleotidyltransferase</keyword>
<evidence type="ECO:0000313" key="3">
    <source>
        <dbReference type="Proteomes" id="UP000735302"/>
    </source>
</evidence>
<dbReference type="PANTHER" id="PTHR46888">
    <property type="entry name" value="ZINC KNUCKLE DOMAINCONTAINING PROTEIN-RELATED"/>
    <property type="match status" value="1"/>
</dbReference>
<organism evidence="2 3">
    <name type="scientific">Plakobranchus ocellatus</name>
    <dbReference type="NCBI Taxonomy" id="259542"/>
    <lineage>
        <taxon>Eukaryota</taxon>
        <taxon>Metazoa</taxon>
        <taxon>Spiralia</taxon>
        <taxon>Lophotrochozoa</taxon>
        <taxon>Mollusca</taxon>
        <taxon>Gastropoda</taxon>
        <taxon>Heterobranchia</taxon>
        <taxon>Euthyneura</taxon>
        <taxon>Panpulmonata</taxon>
        <taxon>Sacoglossa</taxon>
        <taxon>Placobranchoidea</taxon>
        <taxon>Plakobranchidae</taxon>
        <taxon>Plakobranchus</taxon>
    </lineage>
</organism>
<feature type="region of interest" description="Disordered" evidence="1">
    <location>
        <begin position="1"/>
        <end position="21"/>
    </location>
</feature>
<accession>A0AAV4CCM3</accession>
<proteinExistence type="predicted"/>
<keyword evidence="2" id="KW-0695">RNA-directed DNA polymerase</keyword>
<evidence type="ECO:0000256" key="1">
    <source>
        <dbReference type="SAM" id="MobiDB-lite"/>
    </source>
</evidence>
<evidence type="ECO:0000313" key="2">
    <source>
        <dbReference type="EMBL" id="GFO29193.1"/>
    </source>
</evidence>
<comment type="caution">
    <text evidence="2">The sequence shown here is derived from an EMBL/GenBank/DDBJ whole genome shotgun (WGS) entry which is preliminary data.</text>
</comment>
<name>A0AAV4CCM3_9GAST</name>
<keyword evidence="3" id="KW-1185">Reference proteome</keyword>
<feature type="compositionally biased region" description="Polar residues" evidence="1">
    <location>
        <begin position="1"/>
        <end position="10"/>
    </location>
</feature>
<keyword evidence="2" id="KW-0808">Transferase</keyword>
<dbReference type="EMBL" id="BLXT01006120">
    <property type="protein sequence ID" value="GFO29193.1"/>
    <property type="molecule type" value="Genomic_DNA"/>
</dbReference>
<dbReference type="GO" id="GO:0003964">
    <property type="term" value="F:RNA-directed DNA polymerase activity"/>
    <property type="evidence" value="ECO:0007669"/>
    <property type="project" value="UniProtKB-KW"/>
</dbReference>
<gene>
    <name evidence="2" type="ORF">PoB_005569800</name>
</gene>
<dbReference type="Proteomes" id="UP000735302">
    <property type="component" value="Unassembled WGS sequence"/>
</dbReference>
<dbReference type="PANTHER" id="PTHR46888:SF1">
    <property type="entry name" value="RIBONUCLEASE H"/>
    <property type="match status" value="1"/>
</dbReference>
<protein>
    <submittedName>
        <fullName evidence="2">Reverse transcriptase</fullName>
    </submittedName>
</protein>
<dbReference type="AlphaFoldDB" id="A0AAV4CCM3"/>